<evidence type="ECO:0000256" key="5">
    <source>
        <dbReference type="ARBA" id="ARBA00048539"/>
    </source>
</evidence>
<dbReference type="NCBIfam" id="TIGR02432">
    <property type="entry name" value="lysidine_TilS_N"/>
    <property type="match status" value="1"/>
</dbReference>
<dbReference type="RefSeq" id="WP_263954141.1">
    <property type="nucleotide sequence ID" value="NZ_JAOYFC010000002.1"/>
</dbReference>
<dbReference type="Gene3D" id="1.20.59.20">
    <property type="match status" value="1"/>
</dbReference>
<feature type="domain" description="tRNA(Ile)-lysidine/2-thiocytidine synthase N-terminal" evidence="7">
    <location>
        <begin position="28"/>
        <end position="204"/>
    </location>
</feature>
<dbReference type="EMBL" id="JAOYFC010000002">
    <property type="protein sequence ID" value="MCV6825289.1"/>
    <property type="molecule type" value="Genomic_DNA"/>
</dbReference>
<keyword evidence="1 6" id="KW-0436">Ligase</keyword>
<dbReference type="Proteomes" id="UP001208041">
    <property type="component" value="Unassembled WGS sequence"/>
</dbReference>
<evidence type="ECO:0000313" key="8">
    <source>
        <dbReference type="EMBL" id="MCV6825289.1"/>
    </source>
</evidence>
<keyword evidence="6" id="KW-0963">Cytoplasm</keyword>
<dbReference type="InterPro" id="IPR014729">
    <property type="entry name" value="Rossmann-like_a/b/a_fold"/>
</dbReference>
<proteinExistence type="inferred from homology"/>
<evidence type="ECO:0000256" key="2">
    <source>
        <dbReference type="ARBA" id="ARBA00022694"/>
    </source>
</evidence>
<keyword evidence="9" id="KW-1185">Reference proteome</keyword>
<sequence>MTPTSWTHEHQEALATKLAPFAIDGLGLAVSGGSDSLAMLYLIADWASEAGVTVKVATVDHGLRAEAKDEAKLVAEHCRTLGVPHSTLEWRGWDGTGNLQSMARKARISLLADWAKDVDVSRVALAHTMDDVAETFLMRLGRGAGAAGLAKMTESRDVSGVEFIRPLMAFRRSELRAYLQERDAAWVEDPSNQDDRFDRVRLRKMLPDLESAGVNVTSIAKSAENLRGVSEALDHYTRTAAEDAVTIEDCNLWLDLARLTQHPAEIQRRLISGAVEWMSPFEYAPRGKSVQRVLAQLKEQEQTVLRGCLFVRVGERVLVTREFAAVEGLSVAVGEVWDGRWLLRGIVADGAEVRALGSDGLQLCPDWRETGRKRAALLVSPSVWVSGELVSAPLVGKANAITAEPQKHWEDFLQTALSH</sequence>
<evidence type="ECO:0000256" key="3">
    <source>
        <dbReference type="ARBA" id="ARBA00022741"/>
    </source>
</evidence>
<dbReference type="SUPFAM" id="SSF52402">
    <property type="entry name" value="Adenine nucleotide alpha hydrolases-like"/>
    <property type="match status" value="1"/>
</dbReference>
<evidence type="ECO:0000313" key="9">
    <source>
        <dbReference type="Proteomes" id="UP001208041"/>
    </source>
</evidence>
<keyword evidence="4 6" id="KW-0067">ATP-binding</keyword>
<evidence type="ECO:0000256" key="1">
    <source>
        <dbReference type="ARBA" id="ARBA00022598"/>
    </source>
</evidence>
<organism evidence="8 9">
    <name type="scientific">Halocynthiibacter halioticoli</name>
    <dbReference type="NCBI Taxonomy" id="2986804"/>
    <lineage>
        <taxon>Bacteria</taxon>
        <taxon>Pseudomonadati</taxon>
        <taxon>Pseudomonadota</taxon>
        <taxon>Alphaproteobacteria</taxon>
        <taxon>Rhodobacterales</taxon>
        <taxon>Paracoccaceae</taxon>
        <taxon>Halocynthiibacter</taxon>
    </lineage>
</organism>
<dbReference type="InterPro" id="IPR012094">
    <property type="entry name" value="tRNA_Ile_lys_synt"/>
</dbReference>
<gene>
    <name evidence="6 8" type="primary">tilS</name>
    <name evidence="8" type="ORF">OH136_12060</name>
</gene>
<comment type="similarity">
    <text evidence="6">Belongs to the tRNA(Ile)-lysidine synthase family.</text>
</comment>
<dbReference type="Pfam" id="PF01171">
    <property type="entry name" value="ATP_bind_3"/>
    <property type="match status" value="1"/>
</dbReference>
<comment type="subcellular location">
    <subcellularLocation>
        <location evidence="6">Cytoplasm</location>
    </subcellularLocation>
</comment>
<dbReference type="InterPro" id="IPR012795">
    <property type="entry name" value="tRNA_Ile_lys_synt_N"/>
</dbReference>
<dbReference type="HAMAP" id="MF_01161">
    <property type="entry name" value="tRNA_Ile_lys_synt"/>
    <property type="match status" value="1"/>
</dbReference>
<evidence type="ECO:0000256" key="6">
    <source>
        <dbReference type="HAMAP-Rule" id="MF_01161"/>
    </source>
</evidence>
<dbReference type="GO" id="GO:0005737">
    <property type="term" value="C:cytoplasm"/>
    <property type="evidence" value="ECO:0007669"/>
    <property type="project" value="UniProtKB-SubCell"/>
</dbReference>
<dbReference type="GO" id="GO:0006400">
    <property type="term" value="P:tRNA modification"/>
    <property type="evidence" value="ECO:0007669"/>
    <property type="project" value="UniProtKB-UniRule"/>
</dbReference>
<comment type="caution">
    <text evidence="8">The sequence shown here is derived from an EMBL/GenBank/DDBJ whole genome shotgun (WGS) entry which is preliminary data.</text>
</comment>
<protein>
    <recommendedName>
        <fullName evidence="6">tRNA(Ile)-lysidine synthase</fullName>
        <ecNumber evidence="6">6.3.4.19</ecNumber>
    </recommendedName>
    <alternativeName>
        <fullName evidence="6">tRNA(Ile)-2-lysyl-cytidine synthase</fullName>
    </alternativeName>
    <alternativeName>
        <fullName evidence="6">tRNA(Ile)-lysidine synthetase</fullName>
    </alternativeName>
</protein>
<keyword evidence="2 6" id="KW-0819">tRNA processing</keyword>
<reference evidence="8" key="1">
    <citation type="submission" date="2022-10" db="EMBL/GenBank/DDBJ databases">
        <authorList>
            <person name="Yue Y."/>
        </authorList>
    </citation>
    <scope>NUCLEOTIDE SEQUENCE</scope>
    <source>
        <strain evidence="8">Z654</strain>
    </source>
</reference>
<dbReference type="PANTHER" id="PTHR43033">
    <property type="entry name" value="TRNA(ILE)-LYSIDINE SYNTHASE-RELATED"/>
    <property type="match status" value="1"/>
</dbReference>
<dbReference type="PANTHER" id="PTHR43033:SF1">
    <property type="entry name" value="TRNA(ILE)-LYSIDINE SYNTHASE-RELATED"/>
    <property type="match status" value="1"/>
</dbReference>
<dbReference type="GO" id="GO:0005524">
    <property type="term" value="F:ATP binding"/>
    <property type="evidence" value="ECO:0007669"/>
    <property type="project" value="UniProtKB-UniRule"/>
</dbReference>
<keyword evidence="3 6" id="KW-0547">Nucleotide-binding</keyword>
<dbReference type="AlphaFoldDB" id="A0AAE3J0U9"/>
<evidence type="ECO:0000256" key="4">
    <source>
        <dbReference type="ARBA" id="ARBA00022840"/>
    </source>
</evidence>
<dbReference type="InterPro" id="IPR011063">
    <property type="entry name" value="TilS/TtcA_N"/>
</dbReference>
<dbReference type="EC" id="6.3.4.19" evidence="6"/>
<accession>A0AAE3J0U9</accession>
<evidence type="ECO:0000259" key="7">
    <source>
        <dbReference type="Pfam" id="PF01171"/>
    </source>
</evidence>
<feature type="binding site" evidence="6">
    <location>
        <begin position="31"/>
        <end position="36"/>
    </location>
    <ligand>
        <name>ATP</name>
        <dbReference type="ChEBI" id="CHEBI:30616"/>
    </ligand>
</feature>
<comment type="domain">
    <text evidence="6">The N-terminal region contains the highly conserved SGGXDS motif, predicted to be a P-loop motif involved in ATP binding.</text>
</comment>
<comment type="catalytic activity">
    <reaction evidence="5 6">
        <text>cytidine(34) in tRNA(Ile2) + L-lysine + ATP = lysidine(34) in tRNA(Ile2) + AMP + diphosphate + H(+)</text>
        <dbReference type="Rhea" id="RHEA:43744"/>
        <dbReference type="Rhea" id="RHEA-COMP:10625"/>
        <dbReference type="Rhea" id="RHEA-COMP:10670"/>
        <dbReference type="ChEBI" id="CHEBI:15378"/>
        <dbReference type="ChEBI" id="CHEBI:30616"/>
        <dbReference type="ChEBI" id="CHEBI:32551"/>
        <dbReference type="ChEBI" id="CHEBI:33019"/>
        <dbReference type="ChEBI" id="CHEBI:82748"/>
        <dbReference type="ChEBI" id="CHEBI:83665"/>
        <dbReference type="ChEBI" id="CHEBI:456215"/>
        <dbReference type="EC" id="6.3.4.19"/>
    </reaction>
</comment>
<dbReference type="GO" id="GO:0032267">
    <property type="term" value="F:tRNA(Ile)-lysidine synthase activity"/>
    <property type="evidence" value="ECO:0007669"/>
    <property type="project" value="UniProtKB-EC"/>
</dbReference>
<dbReference type="Gene3D" id="3.40.50.620">
    <property type="entry name" value="HUPs"/>
    <property type="match status" value="1"/>
</dbReference>
<dbReference type="CDD" id="cd01992">
    <property type="entry name" value="TilS_N"/>
    <property type="match status" value="1"/>
</dbReference>
<name>A0AAE3J0U9_9RHOB</name>
<comment type="function">
    <text evidence="6">Ligates lysine onto the cytidine present at position 34 of the AUA codon-specific tRNA(Ile) that contains the anticodon CAU, in an ATP-dependent manner. Cytidine is converted to lysidine, thus changing the amino acid specificity of the tRNA from methionine to isoleucine.</text>
</comment>